<feature type="region of interest" description="Disordered" evidence="1">
    <location>
        <begin position="65"/>
        <end position="91"/>
    </location>
</feature>
<dbReference type="EMBL" id="JBEPMM010000001">
    <property type="protein sequence ID" value="MET3690956.1"/>
    <property type="molecule type" value="Genomic_DNA"/>
</dbReference>
<dbReference type="Proteomes" id="UP001549145">
    <property type="component" value="Unassembled WGS sequence"/>
</dbReference>
<feature type="signal peptide" evidence="2">
    <location>
        <begin position="1"/>
        <end position="23"/>
    </location>
</feature>
<evidence type="ECO:0000313" key="4">
    <source>
        <dbReference type="Proteomes" id="UP001549145"/>
    </source>
</evidence>
<comment type="caution">
    <text evidence="3">The sequence shown here is derived from an EMBL/GenBank/DDBJ whole genome shotgun (WGS) entry which is preliminary data.</text>
</comment>
<keyword evidence="4" id="KW-1185">Reference proteome</keyword>
<evidence type="ECO:0000313" key="3">
    <source>
        <dbReference type="EMBL" id="MET3690956.1"/>
    </source>
</evidence>
<evidence type="ECO:0000256" key="2">
    <source>
        <dbReference type="SAM" id="SignalP"/>
    </source>
</evidence>
<sequence length="91" mass="8925">MKTPSILASAITLAVLTTLPAAAQGLFPDEGRRGVIVQNQPNTTGNSGDLVISYGATGADTVTTNSAAGGNASRPEQAFPNGSANGGPGGR</sequence>
<dbReference type="RefSeq" id="WP_238275097.1">
    <property type="nucleotide sequence ID" value="NZ_BPQL01000004.1"/>
</dbReference>
<organism evidence="3 4">
    <name type="scientific">Methylobacterium goesingense</name>
    <dbReference type="NCBI Taxonomy" id="243690"/>
    <lineage>
        <taxon>Bacteria</taxon>
        <taxon>Pseudomonadati</taxon>
        <taxon>Pseudomonadota</taxon>
        <taxon>Alphaproteobacteria</taxon>
        <taxon>Hyphomicrobiales</taxon>
        <taxon>Methylobacteriaceae</taxon>
        <taxon>Methylobacterium</taxon>
    </lineage>
</organism>
<name>A0ABV2KZH4_9HYPH</name>
<evidence type="ECO:0000256" key="1">
    <source>
        <dbReference type="SAM" id="MobiDB-lite"/>
    </source>
</evidence>
<keyword evidence="2" id="KW-0732">Signal</keyword>
<protein>
    <submittedName>
        <fullName evidence="3">Uncharacterized protein</fullName>
    </submittedName>
</protein>
<gene>
    <name evidence="3" type="ORF">ABID43_000475</name>
</gene>
<accession>A0ABV2KZH4</accession>
<feature type="chain" id="PRO_5045256759" evidence="2">
    <location>
        <begin position="24"/>
        <end position="91"/>
    </location>
</feature>
<reference evidence="3 4" key="1">
    <citation type="submission" date="2024-06" db="EMBL/GenBank/DDBJ databases">
        <title>Genomic Encyclopedia of Type Strains, Phase IV (KMG-IV): sequencing the most valuable type-strain genomes for metagenomic binning, comparative biology and taxonomic classification.</title>
        <authorList>
            <person name="Goeker M."/>
        </authorList>
    </citation>
    <scope>NUCLEOTIDE SEQUENCE [LARGE SCALE GENOMIC DNA]</scope>
    <source>
        <strain evidence="3 4">DSM 21331</strain>
    </source>
</reference>
<proteinExistence type="predicted"/>